<evidence type="ECO:0000313" key="2">
    <source>
        <dbReference type="EMBL" id="KAF9456718.1"/>
    </source>
</evidence>
<reference evidence="2" key="1">
    <citation type="submission" date="2020-11" db="EMBL/GenBank/DDBJ databases">
        <authorList>
            <consortium name="DOE Joint Genome Institute"/>
            <person name="Ahrendt S."/>
            <person name="Riley R."/>
            <person name="Andreopoulos W."/>
            <person name="Labutti K."/>
            <person name="Pangilinan J."/>
            <person name="Ruiz-Duenas F.J."/>
            <person name="Barrasa J.M."/>
            <person name="Sanchez-Garcia M."/>
            <person name="Camarero S."/>
            <person name="Miyauchi S."/>
            <person name="Serrano A."/>
            <person name="Linde D."/>
            <person name="Babiker R."/>
            <person name="Drula E."/>
            <person name="Ayuso-Fernandez I."/>
            <person name="Pacheco R."/>
            <person name="Padilla G."/>
            <person name="Ferreira P."/>
            <person name="Barriuso J."/>
            <person name="Kellner H."/>
            <person name="Castanera R."/>
            <person name="Alfaro M."/>
            <person name="Ramirez L."/>
            <person name="Pisabarro A.G."/>
            <person name="Kuo A."/>
            <person name="Tritt A."/>
            <person name="Lipzen A."/>
            <person name="He G."/>
            <person name="Yan M."/>
            <person name="Ng V."/>
            <person name="Cullen D."/>
            <person name="Martin F."/>
            <person name="Rosso M.-N."/>
            <person name="Henrissat B."/>
            <person name="Hibbett D."/>
            <person name="Martinez A.T."/>
            <person name="Grigoriev I.V."/>
        </authorList>
    </citation>
    <scope>NUCLEOTIDE SEQUENCE</scope>
    <source>
        <strain evidence="2">CBS 247.69</strain>
    </source>
</reference>
<dbReference type="AlphaFoldDB" id="A0A9P5XTT5"/>
<organism evidence="2 3">
    <name type="scientific">Collybia nuda</name>
    <dbReference type="NCBI Taxonomy" id="64659"/>
    <lineage>
        <taxon>Eukaryota</taxon>
        <taxon>Fungi</taxon>
        <taxon>Dikarya</taxon>
        <taxon>Basidiomycota</taxon>
        <taxon>Agaricomycotina</taxon>
        <taxon>Agaricomycetes</taxon>
        <taxon>Agaricomycetidae</taxon>
        <taxon>Agaricales</taxon>
        <taxon>Tricholomatineae</taxon>
        <taxon>Clitocybaceae</taxon>
        <taxon>Collybia</taxon>
    </lineage>
</organism>
<dbReference type="OrthoDB" id="2423954at2759"/>
<dbReference type="PANTHER" id="PTHR46169">
    <property type="entry name" value="DNA REPLICATION-RELATED ELEMENT FACTOR, ISOFORM A"/>
    <property type="match status" value="1"/>
</dbReference>
<keyword evidence="3" id="KW-1185">Reference proteome</keyword>
<feature type="coiled-coil region" evidence="1">
    <location>
        <begin position="113"/>
        <end position="140"/>
    </location>
</feature>
<evidence type="ECO:0000256" key="1">
    <source>
        <dbReference type="SAM" id="Coils"/>
    </source>
</evidence>
<proteinExistence type="predicted"/>
<gene>
    <name evidence="2" type="ORF">BDZ94DRAFT_1177124</name>
</gene>
<keyword evidence="1" id="KW-0175">Coiled coil</keyword>
<comment type="caution">
    <text evidence="2">The sequence shown here is derived from an EMBL/GenBank/DDBJ whole genome shotgun (WGS) entry which is preliminary data.</text>
</comment>
<dbReference type="GO" id="GO:0006357">
    <property type="term" value="P:regulation of transcription by RNA polymerase II"/>
    <property type="evidence" value="ECO:0007669"/>
    <property type="project" value="TreeGrafter"/>
</dbReference>
<dbReference type="InterPro" id="IPR012337">
    <property type="entry name" value="RNaseH-like_sf"/>
</dbReference>
<dbReference type="GO" id="GO:0005634">
    <property type="term" value="C:nucleus"/>
    <property type="evidence" value="ECO:0007669"/>
    <property type="project" value="TreeGrafter"/>
</dbReference>
<accession>A0A9P5XTT5</accession>
<dbReference type="Proteomes" id="UP000807353">
    <property type="component" value="Unassembled WGS sequence"/>
</dbReference>
<protein>
    <recommendedName>
        <fullName evidence="4">DUF659 domain-containing protein</fullName>
    </recommendedName>
</protein>
<dbReference type="SUPFAM" id="SSF53098">
    <property type="entry name" value="Ribonuclease H-like"/>
    <property type="match status" value="1"/>
</dbReference>
<evidence type="ECO:0008006" key="4">
    <source>
        <dbReference type="Google" id="ProtNLM"/>
    </source>
</evidence>
<dbReference type="PANTHER" id="PTHR46169:SF29">
    <property type="entry name" value="DNA REPLICATION-RELATED ELEMENT FACTOR, ISOFORM A"/>
    <property type="match status" value="1"/>
</dbReference>
<dbReference type="InterPro" id="IPR052717">
    <property type="entry name" value="Vacuolar_transposase_reg"/>
</dbReference>
<dbReference type="EMBL" id="MU150407">
    <property type="protein sequence ID" value="KAF9456718.1"/>
    <property type="molecule type" value="Genomic_DNA"/>
</dbReference>
<evidence type="ECO:0000313" key="3">
    <source>
        <dbReference type="Proteomes" id="UP000807353"/>
    </source>
</evidence>
<name>A0A9P5XTT5_9AGAR</name>
<sequence>MARIDDWTPFKQSHFERKIARVTASGGLPLSWVENLEVQSFFEEFVPGANLPSRSTLTRRLIPEAAAEFRVATISSSKGKNVTLQGDGWTGENKLHLEAFMISIDGKLQTVRVHDATNERKNTENLLQVLEEILMTLQNEWGVIVVALVTDASGESRKARRLFGLKYPWIIVLDCYAHQVGDIIIAFSLTLLTPDQINLVVGDYFKSDAPVLDYTDEATELITWLRSRTIVLGLIRQAQIDTVGPSHTKAVIRAVLTRWTSHYMAFN</sequence>